<dbReference type="Pfam" id="PF02922">
    <property type="entry name" value="CBM_48"/>
    <property type="match status" value="1"/>
</dbReference>
<dbReference type="GO" id="GO:0005980">
    <property type="term" value="P:glycogen catabolic process"/>
    <property type="evidence" value="ECO:0007669"/>
    <property type="project" value="InterPro"/>
</dbReference>
<dbReference type="Gene3D" id="2.60.40.1180">
    <property type="entry name" value="Golgi alpha-mannosidase II"/>
    <property type="match status" value="1"/>
</dbReference>
<reference evidence="6 7" key="1">
    <citation type="journal article" date="2018" name="Arch. Microbiol.">
        <title>New insights into the metabolic potential of the phototrophic purple bacterium Rhodopila globiformis DSM 161(T) from its draft genome sequence and evidence for a vanadium-dependent nitrogenase.</title>
        <authorList>
            <person name="Imhoff J.F."/>
            <person name="Rahn T."/>
            <person name="Kunzel S."/>
            <person name="Neulinger S.C."/>
        </authorList>
    </citation>
    <scope>NUCLEOTIDE SEQUENCE [LARGE SCALE GENOMIC DNA]</scope>
    <source>
        <strain evidence="6 7">DSM 16996</strain>
    </source>
</reference>
<feature type="region of interest" description="Disordered" evidence="4">
    <location>
        <begin position="107"/>
        <end position="132"/>
    </location>
</feature>
<dbReference type="OrthoDB" id="3236218at2"/>
<organism evidence="6 7">
    <name type="scientific">Rhodoblastus sphagnicola</name>
    <dbReference type="NCBI Taxonomy" id="333368"/>
    <lineage>
        <taxon>Bacteria</taxon>
        <taxon>Pseudomonadati</taxon>
        <taxon>Pseudomonadota</taxon>
        <taxon>Alphaproteobacteria</taxon>
        <taxon>Hyphomicrobiales</taxon>
        <taxon>Rhodoblastaceae</taxon>
        <taxon>Rhodoblastus</taxon>
    </lineage>
</organism>
<evidence type="ECO:0000256" key="3">
    <source>
        <dbReference type="ARBA" id="ARBA00023295"/>
    </source>
</evidence>
<gene>
    <name evidence="6" type="ORF">CCR94_16855</name>
</gene>
<dbReference type="NCBIfam" id="TIGR02100">
    <property type="entry name" value="glgX_debranch"/>
    <property type="match status" value="1"/>
</dbReference>
<evidence type="ECO:0000256" key="2">
    <source>
        <dbReference type="ARBA" id="ARBA00022801"/>
    </source>
</evidence>
<keyword evidence="7" id="KW-1185">Reference proteome</keyword>
<dbReference type="PANTHER" id="PTHR43002">
    <property type="entry name" value="GLYCOGEN DEBRANCHING ENZYME"/>
    <property type="match status" value="1"/>
</dbReference>
<dbReference type="CDD" id="cd02856">
    <property type="entry name" value="E_set_GDE_Isoamylase_N"/>
    <property type="match status" value="1"/>
</dbReference>
<dbReference type="InterPro" id="IPR011837">
    <property type="entry name" value="Glycogen_debranch_GlgX"/>
</dbReference>
<dbReference type="CDD" id="cd11326">
    <property type="entry name" value="AmyAc_Glg_debranch"/>
    <property type="match status" value="1"/>
</dbReference>
<comment type="similarity">
    <text evidence="1">Belongs to the glycosyl hydrolase 13 family.</text>
</comment>
<dbReference type="SUPFAM" id="SSF51445">
    <property type="entry name" value="(Trans)glycosidases"/>
    <property type="match status" value="1"/>
</dbReference>
<proteinExistence type="inferred from homology"/>
<name>A0A2S6N2B1_9HYPH</name>
<evidence type="ECO:0000313" key="6">
    <source>
        <dbReference type="EMBL" id="PPQ28757.1"/>
    </source>
</evidence>
<evidence type="ECO:0000259" key="5">
    <source>
        <dbReference type="SMART" id="SM00642"/>
    </source>
</evidence>
<dbReference type="SMART" id="SM00642">
    <property type="entry name" value="Aamy"/>
    <property type="match status" value="1"/>
</dbReference>
<dbReference type="GO" id="GO:0004135">
    <property type="term" value="F:amylo-alpha-1,6-glucosidase activity"/>
    <property type="evidence" value="ECO:0007669"/>
    <property type="project" value="InterPro"/>
</dbReference>
<evidence type="ECO:0000256" key="4">
    <source>
        <dbReference type="SAM" id="MobiDB-lite"/>
    </source>
</evidence>
<feature type="domain" description="Glycosyl hydrolase family 13 catalytic" evidence="5">
    <location>
        <begin position="151"/>
        <end position="553"/>
    </location>
</feature>
<dbReference type="InterPro" id="IPR044505">
    <property type="entry name" value="GlgX_Isoamylase_N_E_set"/>
</dbReference>
<dbReference type="InterPro" id="IPR006047">
    <property type="entry name" value="GH13_cat_dom"/>
</dbReference>
<comment type="caution">
    <text evidence="6">The sequence shown here is derived from an EMBL/GenBank/DDBJ whole genome shotgun (WGS) entry which is preliminary data.</text>
</comment>
<dbReference type="Proteomes" id="UP000239089">
    <property type="component" value="Unassembled WGS sequence"/>
</dbReference>
<dbReference type="AlphaFoldDB" id="A0A2S6N2B1"/>
<dbReference type="RefSeq" id="WP_104509018.1">
    <property type="nucleotide sequence ID" value="NZ_JACIGC010000003.1"/>
</dbReference>
<dbReference type="InterPro" id="IPR013783">
    <property type="entry name" value="Ig-like_fold"/>
</dbReference>
<dbReference type="SUPFAM" id="SSF51011">
    <property type="entry name" value="Glycosyl hydrolase domain"/>
    <property type="match status" value="1"/>
</dbReference>
<dbReference type="SUPFAM" id="SSF81296">
    <property type="entry name" value="E set domains"/>
    <property type="match status" value="1"/>
</dbReference>
<protein>
    <submittedName>
        <fullName evidence="6">Glycogen debranching enzyme GlgX</fullName>
    </submittedName>
</protein>
<dbReference type="Gene3D" id="2.60.40.10">
    <property type="entry name" value="Immunoglobulins"/>
    <property type="match status" value="1"/>
</dbReference>
<accession>A0A2S6N2B1</accession>
<keyword evidence="3" id="KW-0326">Glycosidase</keyword>
<keyword evidence="2" id="KW-0378">Hydrolase</keyword>
<dbReference type="InterPro" id="IPR014756">
    <property type="entry name" value="Ig_E-set"/>
</dbReference>
<dbReference type="EMBL" id="NHSJ01000103">
    <property type="protein sequence ID" value="PPQ28757.1"/>
    <property type="molecule type" value="Genomic_DNA"/>
</dbReference>
<dbReference type="InterPro" id="IPR013780">
    <property type="entry name" value="Glyco_hydro_b"/>
</dbReference>
<evidence type="ECO:0000313" key="7">
    <source>
        <dbReference type="Proteomes" id="UP000239089"/>
    </source>
</evidence>
<dbReference type="Gene3D" id="3.20.20.80">
    <property type="entry name" value="Glycosidases"/>
    <property type="match status" value="1"/>
</dbReference>
<feature type="compositionally biased region" description="Low complexity" evidence="4">
    <location>
        <begin position="122"/>
        <end position="132"/>
    </location>
</feature>
<dbReference type="InterPro" id="IPR004193">
    <property type="entry name" value="Glyco_hydro_13_N"/>
</dbReference>
<sequence length="669" mass="72465">MSFEITPGAPEPLGLRLVAGGANVAVYSETAEQIDLCLFDATGARELSRVKLPGRAGPVFHGFVPGLKAGALYGLRAHGPCAPERGLYFDPRKLLLDPFALELNQTPRSHPSLFPSPDDSGPHAPKAKACAPEPAPARRARIPWRDTVIYEMHVRGFTKRLGGVPESLRGTFAGLAQPEAIAHLKRLGVTTLELLPCAAWLDERHLVDLGLPNYWGYSPIALLAPDPRLAPGGWTEVRETVAALQTAGLEVLIDVVLNHSGEGDGHGPMVSLRGLDNPAYYRLSPENPAGYINDAGCGNILQADHPAVVRLAMDALRAWAIYGGVDGFRFDLMTTLGRRADGFDPHAPLLTAIAQDPALRELKIISEPWDLGPGGYQLGAFPAPWGEWNDKFRDTVRKFWRGDSSMIGELATRLAGSADLFAGKKPPSRSVNFVTAHDGFTLADLVSYARKHNEANGEQNRDGTDASFSWNNGVEGATKDEAILAARRRDQRALLATLIFSRGTPMLSMGAEFGHSQNGNNNAYAQDNEVSWLDWDKADPRLLAFVTRALALRRTTPAFTDETFLTGADQGDSPPDVEWFGERDPMRAPDHWRGGERLFLGAVFTLGESRAALLLNAGRAPVACALPPRAGKSWRRALDTQSEDGAPRAERGVIAARSAVVFIEENQGE</sequence>
<dbReference type="InterPro" id="IPR017853">
    <property type="entry name" value="GH"/>
</dbReference>
<evidence type="ECO:0000256" key="1">
    <source>
        <dbReference type="ARBA" id="ARBA00008061"/>
    </source>
</evidence>